<reference evidence="1 2" key="2">
    <citation type="journal article" date="2014" name="Emerg. Microbes Infect.">
        <title>Potential impact on kidney infection: a whole-genome analysis of Leptospira santarosai serovar Shermani.</title>
        <authorList>
            <person name="Chou L.F."/>
            <person name="Chen T.W."/>
            <person name="Ko Y.C."/>
            <person name="Pan M.J."/>
            <person name="Tian Y.C."/>
            <person name="Chiu C.H."/>
            <person name="Tang P."/>
            <person name="Hung C.C."/>
            <person name="Yang C.W."/>
        </authorList>
    </citation>
    <scope>NUCLEOTIDE SEQUENCE</scope>
    <source>
        <strain evidence="1 2">LT 821</strain>
    </source>
</reference>
<name>A0A097ESF6_9LEPT</name>
<dbReference type="Proteomes" id="UP000035800">
    <property type="component" value="Chromosome I"/>
</dbReference>
<protein>
    <submittedName>
        <fullName evidence="1">Uncharacterized protein</fullName>
    </submittedName>
</protein>
<reference evidence="1 2" key="1">
    <citation type="journal article" date="2012" name="Gene">
        <title>Sequence of Leptospira santarosai serovar Shermani genome and prediction of virulence-associated genes.</title>
        <authorList>
            <person name="Chou L.F."/>
            <person name="Chen Y.T."/>
            <person name="Lu C.W."/>
            <person name="Ko Y.C."/>
            <person name="Tang C.Y."/>
            <person name="Pan M.J."/>
            <person name="Tian Y.C."/>
            <person name="Chiu C.H."/>
            <person name="Hung C.C."/>
            <person name="Yang C.W."/>
        </authorList>
    </citation>
    <scope>NUCLEOTIDE SEQUENCE [LARGE SCALE GENOMIC DNA]</scope>
    <source>
        <strain evidence="1">LT 821</strain>
    </source>
</reference>
<evidence type="ECO:0000313" key="1">
    <source>
        <dbReference type="EMBL" id="AIT10835.1"/>
    </source>
</evidence>
<dbReference type="AlphaFoldDB" id="A0A097ESF6"/>
<gene>
    <name evidence="1" type="ORF">LSS_21095</name>
</gene>
<proteinExistence type="predicted"/>
<dbReference type="KEGG" id="lst:LSS_21095"/>
<accession>A0A097ESF6</accession>
<sequence>MALENEAIKMLLEKSGKPEPETGNDHVEQAKAWRTKILSDPKNISNRLSKQIQIL</sequence>
<dbReference type="EMBL" id="CP006694">
    <property type="protein sequence ID" value="AIT10835.1"/>
    <property type="molecule type" value="Genomic_DNA"/>
</dbReference>
<organism evidence="1 2">
    <name type="scientific">Leptospira santarosai serovar Shermani str. LT 821</name>
    <dbReference type="NCBI Taxonomy" id="758847"/>
    <lineage>
        <taxon>Bacteria</taxon>
        <taxon>Pseudomonadati</taxon>
        <taxon>Spirochaetota</taxon>
        <taxon>Spirochaetia</taxon>
        <taxon>Leptospirales</taxon>
        <taxon>Leptospiraceae</taxon>
        <taxon>Leptospira</taxon>
    </lineage>
</organism>
<evidence type="ECO:0000313" key="2">
    <source>
        <dbReference type="Proteomes" id="UP000035800"/>
    </source>
</evidence>